<feature type="signal peptide" evidence="11">
    <location>
        <begin position="1"/>
        <end position="24"/>
    </location>
</feature>
<dbReference type="EMBL" id="JATAAI010000003">
    <property type="protein sequence ID" value="KAK1747013.1"/>
    <property type="molecule type" value="Genomic_DNA"/>
</dbReference>
<evidence type="ECO:0000313" key="13">
    <source>
        <dbReference type="EMBL" id="KAK1747013.1"/>
    </source>
</evidence>
<evidence type="ECO:0000256" key="4">
    <source>
        <dbReference type="ARBA" id="ARBA00022792"/>
    </source>
</evidence>
<dbReference type="Pfam" id="PF00004">
    <property type="entry name" value="AAA"/>
    <property type="match status" value="1"/>
</dbReference>
<evidence type="ECO:0000256" key="10">
    <source>
        <dbReference type="SAM" id="Coils"/>
    </source>
</evidence>
<evidence type="ECO:0000256" key="5">
    <source>
        <dbReference type="ARBA" id="ARBA00022840"/>
    </source>
</evidence>
<dbReference type="SUPFAM" id="SSF52540">
    <property type="entry name" value="P-loop containing nucleoside triphosphate hydrolases"/>
    <property type="match status" value="1"/>
</dbReference>
<sequence length="716" mass="80053">MLASTTLNLALLLLANVLSTTSSAQDNVSHATANNQIYLDVHPVNTTSFLESLRKLPLSSFRLTNDKDRTRVGIIGQDLARIIPDAVSILPDQTLPTPKKKNKGEAAQTTSTTLRNFPSVNDGLVFMYSVGATQELAKLIDRLLNDSDEQMERITSIFSEINHFEQLLSFTTGENSTLRMKEAASKAAIIKNEVELELLRAKHEQERVEMTRVSEEEQLRKSEEMTLARIKREDEAARLQAERAMLAKFEASQRIEKAKIEAAEAVAAIENEKRILFHKASEEMKVKTARAVAIAKAEADRANEDIHLRRLKAESEQRRKRNIAAINAVFTHLSSSLSNAVSKPKEVLTFVGYICLLVSSIFFARETSKLIRSIIESFIGRPQLVRETTRKSLPWSLLAYAKLLVLPWRSKRDTKAIDETFSDLILPLELKTRVVELAHAARNANKHQAPYRHVLLHGPPGTGKTLVAKKLAQVIGIDYALMSGGDVSPLGADAVTQIHSLFAWAKHSQRGVLLFIDEAECFLGSRDTGLMTATAHNALNALLYNTGGDRRDFMLVLATNRYNLLSRHITCSAEDLDSAVLDRCDESIFFPLPNAECRGDLISLYFDQHFRQFMETTNLLASTLKAQITQYFTKQKPLLLTVDSDLVDEEEKLKEDVLKQVVKDTEGFSGRAIAKMAIAWQAAVYGTDGAILDKETFFSTVENHKAGMKQKEEWSQ</sequence>
<keyword evidence="11" id="KW-0732">Signal</keyword>
<keyword evidence="14" id="KW-1185">Reference proteome</keyword>
<dbReference type="AlphaFoldDB" id="A0AAD9DIQ1"/>
<dbReference type="SMART" id="SM00382">
    <property type="entry name" value="AAA"/>
    <property type="match status" value="1"/>
</dbReference>
<comment type="caution">
    <text evidence="13">The sequence shown here is derived from an EMBL/GenBank/DDBJ whole genome shotgun (WGS) entry which is preliminary data.</text>
</comment>
<protein>
    <submittedName>
        <fullName evidence="13">AAA ATPase</fullName>
    </submittedName>
</protein>
<dbReference type="PANTHER" id="PTHR23075:SF0">
    <property type="entry name" value="ATPASE FAMILY AAA DOMAIN-CONTAINING PROTEIN 3"/>
    <property type="match status" value="1"/>
</dbReference>
<feature type="chain" id="PRO_5042181117" evidence="11">
    <location>
        <begin position="25"/>
        <end position="716"/>
    </location>
</feature>
<evidence type="ECO:0000259" key="12">
    <source>
        <dbReference type="SMART" id="SM00382"/>
    </source>
</evidence>
<dbReference type="GO" id="GO:0005524">
    <property type="term" value="F:ATP binding"/>
    <property type="evidence" value="ECO:0007669"/>
    <property type="project" value="UniProtKB-KW"/>
</dbReference>
<keyword evidence="6 10" id="KW-0175">Coiled coil</keyword>
<name>A0AAD9DIQ1_9STRA</name>
<keyword evidence="4" id="KW-0999">Mitochondrion inner membrane</keyword>
<dbReference type="GO" id="GO:0016887">
    <property type="term" value="F:ATP hydrolysis activity"/>
    <property type="evidence" value="ECO:0007669"/>
    <property type="project" value="InterPro"/>
</dbReference>
<dbReference type="InterPro" id="IPR027417">
    <property type="entry name" value="P-loop_NTPase"/>
</dbReference>
<dbReference type="PANTHER" id="PTHR23075">
    <property type="entry name" value="PUTATIVE ATP-ASE"/>
    <property type="match status" value="1"/>
</dbReference>
<accession>A0AAD9DIQ1</accession>
<dbReference type="GO" id="GO:0042645">
    <property type="term" value="C:mitochondrial nucleoid"/>
    <property type="evidence" value="ECO:0007669"/>
    <property type="project" value="UniProtKB-SubCell"/>
</dbReference>
<organism evidence="13 14">
    <name type="scientific">Skeletonema marinoi</name>
    <dbReference type="NCBI Taxonomy" id="267567"/>
    <lineage>
        <taxon>Eukaryota</taxon>
        <taxon>Sar</taxon>
        <taxon>Stramenopiles</taxon>
        <taxon>Ochrophyta</taxon>
        <taxon>Bacillariophyta</taxon>
        <taxon>Coscinodiscophyceae</taxon>
        <taxon>Thalassiosirophycidae</taxon>
        <taxon>Thalassiosirales</taxon>
        <taxon>Skeletonemataceae</taxon>
        <taxon>Skeletonema</taxon>
        <taxon>Skeletonema marinoi-dohrnii complex</taxon>
    </lineage>
</organism>
<proteinExistence type="predicted"/>
<evidence type="ECO:0000256" key="8">
    <source>
        <dbReference type="ARBA" id="ARBA00023136"/>
    </source>
</evidence>
<evidence type="ECO:0000256" key="7">
    <source>
        <dbReference type="ARBA" id="ARBA00023128"/>
    </source>
</evidence>
<keyword evidence="3" id="KW-0547">Nucleotide-binding</keyword>
<evidence type="ECO:0000256" key="1">
    <source>
        <dbReference type="ARBA" id="ARBA00004273"/>
    </source>
</evidence>
<evidence type="ECO:0000256" key="2">
    <source>
        <dbReference type="ARBA" id="ARBA00004436"/>
    </source>
</evidence>
<dbReference type="Gene3D" id="3.40.50.300">
    <property type="entry name" value="P-loop containing nucleotide triphosphate hydrolases"/>
    <property type="match status" value="1"/>
</dbReference>
<dbReference type="InterPro" id="IPR021911">
    <property type="entry name" value="ATAD3_N"/>
</dbReference>
<feature type="domain" description="AAA+ ATPase" evidence="12">
    <location>
        <begin position="450"/>
        <end position="594"/>
    </location>
</feature>
<dbReference type="InterPro" id="IPR003593">
    <property type="entry name" value="AAA+_ATPase"/>
</dbReference>
<evidence type="ECO:0000256" key="6">
    <source>
        <dbReference type="ARBA" id="ARBA00023054"/>
    </source>
</evidence>
<dbReference type="GO" id="GO:0007005">
    <property type="term" value="P:mitochondrion organization"/>
    <property type="evidence" value="ECO:0007669"/>
    <property type="project" value="TreeGrafter"/>
</dbReference>
<dbReference type="InterPro" id="IPR003959">
    <property type="entry name" value="ATPase_AAA_core"/>
</dbReference>
<dbReference type="Pfam" id="PF12037">
    <property type="entry name" value="ATAD3_N"/>
    <property type="match status" value="1"/>
</dbReference>
<gene>
    <name evidence="13" type="ORF">QTG54_002357</name>
</gene>
<evidence type="ECO:0000256" key="9">
    <source>
        <dbReference type="ARBA" id="ARBA00023271"/>
    </source>
</evidence>
<keyword evidence="9" id="KW-1135">Mitochondrion nucleoid</keyword>
<dbReference type="InterPro" id="IPR030392">
    <property type="entry name" value="S74_ICA"/>
</dbReference>
<keyword evidence="8" id="KW-0472">Membrane</keyword>
<reference evidence="13" key="1">
    <citation type="submission" date="2023-06" db="EMBL/GenBank/DDBJ databases">
        <title>Survivors Of The Sea: Transcriptome response of Skeletonema marinoi to long-term dormancy.</title>
        <authorList>
            <person name="Pinder M.I.M."/>
            <person name="Kourtchenko O."/>
            <person name="Robertson E.K."/>
            <person name="Larsson T."/>
            <person name="Maumus F."/>
            <person name="Osuna-Cruz C.M."/>
            <person name="Vancaester E."/>
            <person name="Stenow R."/>
            <person name="Vandepoele K."/>
            <person name="Ploug H."/>
            <person name="Bruchert V."/>
            <person name="Godhe A."/>
            <person name="Topel M."/>
        </authorList>
    </citation>
    <scope>NUCLEOTIDE SEQUENCE</scope>
    <source>
        <strain evidence="13">R05AC</strain>
    </source>
</reference>
<evidence type="ECO:0000256" key="11">
    <source>
        <dbReference type="SAM" id="SignalP"/>
    </source>
</evidence>
<dbReference type="GO" id="GO:0005743">
    <property type="term" value="C:mitochondrial inner membrane"/>
    <property type="evidence" value="ECO:0007669"/>
    <property type="project" value="UniProtKB-SubCell"/>
</dbReference>
<evidence type="ECO:0000256" key="3">
    <source>
        <dbReference type="ARBA" id="ARBA00022741"/>
    </source>
</evidence>
<evidence type="ECO:0000313" key="14">
    <source>
        <dbReference type="Proteomes" id="UP001224775"/>
    </source>
</evidence>
<dbReference type="GO" id="GO:0008270">
    <property type="term" value="F:zinc ion binding"/>
    <property type="evidence" value="ECO:0007669"/>
    <property type="project" value="TreeGrafter"/>
</dbReference>
<keyword evidence="5" id="KW-0067">ATP-binding</keyword>
<comment type="subcellular location">
    <subcellularLocation>
        <location evidence="1">Mitochondrion inner membrane</location>
    </subcellularLocation>
    <subcellularLocation>
        <location evidence="2">Mitochondrion matrix</location>
        <location evidence="2">Mitochondrion nucleoid</location>
    </subcellularLocation>
</comment>
<feature type="coiled-coil region" evidence="10">
    <location>
        <begin position="196"/>
        <end position="314"/>
    </location>
</feature>
<dbReference type="Proteomes" id="UP001224775">
    <property type="component" value="Unassembled WGS sequence"/>
</dbReference>
<dbReference type="Pfam" id="PF13884">
    <property type="entry name" value="Peptidase_S74"/>
    <property type="match status" value="1"/>
</dbReference>
<keyword evidence="7" id="KW-0496">Mitochondrion</keyword>